<organism evidence="1 2">
    <name type="scientific">Ditylenchus dipsaci</name>
    <dbReference type="NCBI Taxonomy" id="166011"/>
    <lineage>
        <taxon>Eukaryota</taxon>
        <taxon>Metazoa</taxon>
        <taxon>Ecdysozoa</taxon>
        <taxon>Nematoda</taxon>
        <taxon>Chromadorea</taxon>
        <taxon>Rhabditida</taxon>
        <taxon>Tylenchina</taxon>
        <taxon>Tylenchomorpha</taxon>
        <taxon>Sphaerularioidea</taxon>
        <taxon>Anguinidae</taxon>
        <taxon>Anguininae</taxon>
        <taxon>Ditylenchus</taxon>
    </lineage>
</organism>
<proteinExistence type="predicted"/>
<protein>
    <submittedName>
        <fullName evidence="2">Uncharacterized protein</fullName>
    </submittedName>
</protein>
<dbReference type="AlphaFoldDB" id="A0A915CSQ7"/>
<accession>A0A915CSQ7</accession>
<sequence length="74" mass="8534">MFVKTVDDQYLAPVFKSRDEISDTILETEVKEEVKGGDAVDFPVTDDQTVLRKSVRHELVKQKKLQAKSQQLKR</sequence>
<keyword evidence="1" id="KW-1185">Reference proteome</keyword>
<dbReference type="WBParaSite" id="jg12229">
    <property type="protein sequence ID" value="jg12229"/>
    <property type="gene ID" value="jg12229"/>
</dbReference>
<dbReference type="Proteomes" id="UP000887574">
    <property type="component" value="Unplaced"/>
</dbReference>
<reference evidence="2" key="1">
    <citation type="submission" date="2022-11" db="UniProtKB">
        <authorList>
            <consortium name="WormBaseParasite"/>
        </authorList>
    </citation>
    <scope>IDENTIFICATION</scope>
</reference>
<evidence type="ECO:0000313" key="2">
    <source>
        <dbReference type="WBParaSite" id="jg12229"/>
    </source>
</evidence>
<evidence type="ECO:0000313" key="1">
    <source>
        <dbReference type="Proteomes" id="UP000887574"/>
    </source>
</evidence>
<name>A0A915CSQ7_9BILA</name>